<dbReference type="PANTHER" id="PTHR35340:SF9">
    <property type="entry name" value="ASST-DOMAIN-CONTAINING PROTEIN"/>
    <property type="match status" value="1"/>
</dbReference>
<keyword evidence="1" id="KW-0812">Transmembrane</keyword>
<reference evidence="2 4" key="1">
    <citation type="journal article" date="2020" name="Stud. Mycol.">
        <title>101 Dothideomycetes genomes: a test case for predicting lifestyles and emergence of pathogens.</title>
        <authorList>
            <person name="Haridas S."/>
            <person name="Albert R."/>
            <person name="Binder M."/>
            <person name="Bloem J."/>
            <person name="Labutti K."/>
            <person name="Salamov A."/>
            <person name="Andreopoulos B."/>
            <person name="Baker S."/>
            <person name="Barry K."/>
            <person name="Bills G."/>
            <person name="Bluhm B."/>
            <person name="Cannon C."/>
            <person name="Castanera R."/>
            <person name="Culley D."/>
            <person name="Daum C."/>
            <person name="Ezra D."/>
            <person name="Gonzalez J."/>
            <person name="Henrissat B."/>
            <person name="Kuo A."/>
            <person name="Liang C."/>
            <person name="Lipzen A."/>
            <person name="Lutzoni F."/>
            <person name="Magnuson J."/>
            <person name="Mondo S."/>
            <person name="Nolan M."/>
            <person name="Ohm R."/>
            <person name="Pangilinan J."/>
            <person name="Park H.-J."/>
            <person name="Ramirez L."/>
            <person name="Alfaro M."/>
            <person name="Sun H."/>
            <person name="Tritt A."/>
            <person name="Yoshinaga Y."/>
            <person name="Zwiers L.-H."/>
            <person name="Turgeon B."/>
            <person name="Goodwin S."/>
            <person name="Spatafora J."/>
            <person name="Crous P."/>
            <person name="Grigoriev I."/>
        </authorList>
    </citation>
    <scope>NUCLEOTIDE SEQUENCE</scope>
    <source>
        <strain evidence="2 4">CBS 304.34</strain>
    </source>
</reference>
<dbReference type="RefSeq" id="XP_033581854.1">
    <property type="nucleotide sequence ID" value="XM_033715133.1"/>
</dbReference>
<dbReference type="PANTHER" id="PTHR35340">
    <property type="entry name" value="PQQ ENZYME REPEAT PROTEIN-RELATED"/>
    <property type="match status" value="1"/>
</dbReference>
<feature type="transmembrane region" description="Helical" evidence="1">
    <location>
        <begin position="534"/>
        <end position="553"/>
    </location>
</feature>
<reference evidence="4" key="2">
    <citation type="submission" date="2020-04" db="EMBL/GenBank/DDBJ databases">
        <authorList>
            <consortium name="NCBI Genome Project"/>
        </authorList>
    </citation>
    <scope>NUCLEOTIDE SEQUENCE</scope>
    <source>
        <strain evidence="4">CBS 304.34</strain>
    </source>
</reference>
<dbReference type="GeneID" id="54456026"/>
<evidence type="ECO:0000313" key="3">
    <source>
        <dbReference type="Proteomes" id="UP000504636"/>
    </source>
</evidence>
<reference evidence="4" key="3">
    <citation type="submission" date="2025-04" db="UniProtKB">
        <authorList>
            <consortium name="RefSeq"/>
        </authorList>
    </citation>
    <scope>IDENTIFICATION</scope>
    <source>
        <strain evidence="4">CBS 304.34</strain>
    </source>
</reference>
<gene>
    <name evidence="2 4" type="ORF">BDZ99DRAFT_379084</name>
</gene>
<sequence>RPEISAPIVTLEILRLEYVTPGYIFLAPYRNIDSGPYIYDNNGQLIWSGAATQGSSTAHNVQVCKYKGSDHLCFFQGHQHHGYARGHGVIMDNRYRVVQTVEAAGSATSTDMHEFRLINDGKSALVTVYSPRQFDLAEFGIGPGVGWIMDGVFQEIDVETGDLIFEWRSLDHIAPSFSYTLAGSTDTNGDGLTAETPWDYFHINSIDKNVDGDYLISARHMAAVYKISGQSGRVLWELNGANPTFRNENLHFSSQHHASWVHENQTHTILSMFDNASNGPNRTNSESRGLIIAINHVEKKASRIRQWLAPEKDGNGIVAASQGNLQILSPNNVFIGWGDHAYYSEHLDSGEAVMYGKLAQWGSNVNIYRCNKFQWKAQPLSKPAIWSYSLSGTDDNDLVIYTSWNGATEVRRWKFYVSDSSKGPWELAGTKDKSGFETEYHIPYAKMWSFSEALDQNHKPLARSSISKTFVPSTGIRDLCDKRHCKPVPPLDKGEEFEKLIPKVSNRGANYTRGYDTSIYYLDVLLPNMKLVGLGWPAALVVFAVAGFVLLFFRHTARKSVRRAHEFVQTQVVRSPVMGSYMKVEEA</sequence>
<dbReference type="EMBL" id="MU003694">
    <property type="protein sequence ID" value="KAF2814890.1"/>
    <property type="molecule type" value="Genomic_DNA"/>
</dbReference>
<accession>A0A6A6Z1L7</accession>
<keyword evidence="3" id="KW-1185">Reference proteome</keyword>
<protein>
    <recommendedName>
        <fullName evidence="5">ASST-domain-containing protein</fullName>
    </recommendedName>
</protein>
<dbReference type="AlphaFoldDB" id="A0A6A6Z1L7"/>
<proteinExistence type="predicted"/>
<feature type="non-terminal residue" evidence="2">
    <location>
        <position position="1"/>
    </location>
</feature>
<evidence type="ECO:0000313" key="2">
    <source>
        <dbReference type="EMBL" id="KAF2814890.1"/>
    </source>
</evidence>
<name>A0A6A6Z1L7_9PEZI</name>
<evidence type="ECO:0008006" key="5">
    <source>
        <dbReference type="Google" id="ProtNLM"/>
    </source>
</evidence>
<keyword evidence="1" id="KW-0472">Membrane</keyword>
<keyword evidence="1" id="KW-1133">Transmembrane helix</keyword>
<evidence type="ECO:0000256" key="1">
    <source>
        <dbReference type="SAM" id="Phobius"/>
    </source>
</evidence>
<dbReference type="InterPro" id="IPR039535">
    <property type="entry name" value="ASST-like"/>
</dbReference>
<dbReference type="OrthoDB" id="5427350at2759"/>
<evidence type="ECO:0000313" key="4">
    <source>
        <dbReference type="RefSeq" id="XP_033581854.1"/>
    </source>
</evidence>
<dbReference type="Pfam" id="PF14269">
    <property type="entry name" value="Arylsulfotran_2"/>
    <property type="match status" value="1"/>
</dbReference>
<organism evidence="2">
    <name type="scientific">Mytilinidion resinicola</name>
    <dbReference type="NCBI Taxonomy" id="574789"/>
    <lineage>
        <taxon>Eukaryota</taxon>
        <taxon>Fungi</taxon>
        <taxon>Dikarya</taxon>
        <taxon>Ascomycota</taxon>
        <taxon>Pezizomycotina</taxon>
        <taxon>Dothideomycetes</taxon>
        <taxon>Pleosporomycetidae</taxon>
        <taxon>Mytilinidiales</taxon>
        <taxon>Mytilinidiaceae</taxon>
        <taxon>Mytilinidion</taxon>
    </lineage>
</organism>
<dbReference type="Proteomes" id="UP000504636">
    <property type="component" value="Unplaced"/>
</dbReference>
<dbReference type="InterPro" id="IPR053143">
    <property type="entry name" value="Arylsulfate_ST"/>
</dbReference>